<protein>
    <submittedName>
        <fullName evidence="2">Uncharacterized protein</fullName>
    </submittedName>
</protein>
<dbReference type="HOGENOM" id="CLU_3296072_0_0_11"/>
<dbReference type="Proteomes" id="UP000006281">
    <property type="component" value="Chromosome"/>
</dbReference>
<dbReference type="KEGG" id="sesp:BN6_13630"/>
<dbReference type="EMBL" id="HE804045">
    <property type="protein sequence ID" value="CCH28689.1"/>
    <property type="molecule type" value="Genomic_DNA"/>
</dbReference>
<sequence>MSTWDGLQGVYQRGSQRAGDGNRTRMTSLEGLAVIKLLAS</sequence>
<name>K0JV90_SACES</name>
<accession>K0JV90</accession>
<organism evidence="2 3">
    <name type="scientific">Saccharothrix espanaensis (strain ATCC 51144 / DSM 44229 / JCM 9112 / NBRC 15066 / NRRL 15764)</name>
    <dbReference type="NCBI Taxonomy" id="1179773"/>
    <lineage>
        <taxon>Bacteria</taxon>
        <taxon>Bacillati</taxon>
        <taxon>Actinomycetota</taxon>
        <taxon>Actinomycetes</taxon>
        <taxon>Pseudonocardiales</taxon>
        <taxon>Pseudonocardiaceae</taxon>
        <taxon>Saccharothrix</taxon>
    </lineage>
</organism>
<feature type="region of interest" description="Disordered" evidence="1">
    <location>
        <begin position="1"/>
        <end position="23"/>
    </location>
</feature>
<dbReference type="AlphaFoldDB" id="K0JV90"/>
<proteinExistence type="predicted"/>
<gene>
    <name evidence="2" type="ordered locus">BN6_13630</name>
</gene>
<evidence type="ECO:0000256" key="1">
    <source>
        <dbReference type="SAM" id="MobiDB-lite"/>
    </source>
</evidence>
<evidence type="ECO:0000313" key="2">
    <source>
        <dbReference type="EMBL" id="CCH28689.1"/>
    </source>
</evidence>
<keyword evidence="3" id="KW-1185">Reference proteome</keyword>
<reference evidence="2 3" key="1">
    <citation type="journal article" date="2012" name="BMC Genomics">
        <title>Complete genome sequence of Saccharothrix espanaensis DSM 44229T and comparison to the other completely sequenced Pseudonocardiaceae.</title>
        <authorList>
            <person name="Strobel T."/>
            <person name="Al-Dilaimi A."/>
            <person name="Blom J."/>
            <person name="Gessner A."/>
            <person name="Kalinowski J."/>
            <person name="Luzhetska M."/>
            <person name="Puhler A."/>
            <person name="Szczepanowski R."/>
            <person name="Bechthold A."/>
            <person name="Ruckert C."/>
        </authorList>
    </citation>
    <scope>NUCLEOTIDE SEQUENCE [LARGE SCALE GENOMIC DNA]</scope>
    <source>
        <strain evidence="3">ATCC 51144 / DSM 44229 / JCM 9112 / NBRC 15066 / NRRL 15764</strain>
    </source>
</reference>
<evidence type="ECO:0000313" key="3">
    <source>
        <dbReference type="Proteomes" id="UP000006281"/>
    </source>
</evidence>